<keyword evidence="2" id="KW-1185">Reference proteome</keyword>
<gene>
    <name evidence="1" type="ORF">IC610_01810</name>
</gene>
<name>A0ABR8Z773_9FLAO</name>
<reference evidence="1 2" key="1">
    <citation type="submission" date="2020-09" db="EMBL/GenBank/DDBJ databases">
        <title>Genome seq and assembly of Chryseobacterium sp.</title>
        <authorList>
            <person name="Chhetri G."/>
        </authorList>
    </citation>
    <scope>NUCLEOTIDE SEQUENCE [LARGE SCALE GENOMIC DNA]</scope>
    <source>
        <strain evidence="1 2">GCR10</strain>
    </source>
</reference>
<dbReference type="RefSeq" id="WP_191734966.1">
    <property type="nucleotide sequence ID" value="NZ_JACYFS010000001.1"/>
</dbReference>
<proteinExistence type="predicted"/>
<organism evidence="1 2">
    <name type="scientific">Chryseobacterium caseinilyticum</name>
    <dbReference type="NCBI Taxonomy" id="2771428"/>
    <lineage>
        <taxon>Bacteria</taxon>
        <taxon>Pseudomonadati</taxon>
        <taxon>Bacteroidota</taxon>
        <taxon>Flavobacteriia</taxon>
        <taxon>Flavobacteriales</taxon>
        <taxon>Weeksellaceae</taxon>
        <taxon>Chryseobacterium group</taxon>
        <taxon>Chryseobacterium</taxon>
    </lineage>
</organism>
<accession>A0ABR8Z773</accession>
<dbReference type="Proteomes" id="UP000637299">
    <property type="component" value="Unassembled WGS sequence"/>
</dbReference>
<evidence type="ECO:0000313" key="2">
    <source>
        <dbReference type="Proteomes" id="UP000637299"/>
    </source>
</evidence>
<evidence type="ECO:0000313" key="1">
    <source>
        <dbReference type="EMBL" id="MBD8081152.1"/>
    </source>
</evidence>
<comment type="caution">
    <text evidence="1">The sequence shown here is derived from an EMBL/GenBank/DDBJ whole genome shotgun (WGS) entry which is preliminary data.</text>
</comment>
<dbReference type="EMBL" id="JACYFS010000001">
    <property type="protein sequence ID" value="MBD8081152.1"/>
    <property type="molecule type" value="Genomic_DNA"/>
</dbReference>
<protein>
    <submittedName>
        <fullName evidence="1">Uncharacterized protein</fullName>
    </submittedName>
</protein>
<sequence length="674" mass="75571">MPLPNQNPGGTPYLFLAETVTSNVDYQYGSGVIPPDVKITLNGRMNAYANYKIKIFVSIANTNVSFVQTMIAGNVVTELTGPSGNINRDVFANFFDVDQLAPGIYDVSMNFELYGVNNAGEHMTDSAFAWFSFNVIGNANPINTDKPVYKLIYNRQTNQLSGDTVVNITGNNDNLPLRFFNNLAILKAVDPINNNSFVLEENTPLSGNSNLPLEGIYEISCSIFKKNVGSPDVNVKSFLIQLIVLNGDMVVFPADFSFSLMQSLNEVKSQAISIINPYNKVFTIEGPNWLNFSAAGGSGTVDIVASTLNSMMIPVGNYSANVIVKYDNKEILVPVTLTVISYIYLTGFEQYNFCLDNKRINFIKKNAAARFVRSTVTAFFLNEDENSTIVVPITIPYFHERGSFDIGYKIHQYFLRLKKSVLSELKKPNFDNKFWFAPAEVTMVVEELDADYNVLNTDNVGLIKLYPGKKPKGFPMLTNSLFKQRFEGSKYIFSYIQGLVDTSKIAIGTPNVFEDGIVTRVKIEDDENKIIFPKKKIFQITDQLQLTYLTLNLNGPNIINIQFENQNLVPDSFSFCGHFKNNPAYTHIYDQNLLNSAREKFDVTKVISRTINTGFLAKACVPVIDEIIKSRLCFLEVNGEKYRGFCTSDKIVDEDSAAELIQFDLEFLLEDYGN</sequence>